<dbReference type="RefSeq" id="WP_185846653.1">
    <property type="nucleotide sequence ID" value="NZ_PEHU01000016.1"/>
</dbReference>
<dbReference type="AlphaFoldDB" id="A0A6B9XUT7"/>
<dbReference type="GO" id="GO:0016757">
    <property type="term" value="F:glycosyltransferase activity"/>
    <property type="evidence" value="ECO:0007669"/>
    <property type="project" value="InterPro"/>
</dbReference>
<dbReference type="CDD" id="cd03801">
    <property type="entry name" value="GT4_PimA-like"/>
    <property type="match status" value="1"/>
</dbReference>
<dbReference type="PANTHER" id="PTHR12526">
    <property type="entry name" value="GLYCOSYLTRANSFERASE"/>
    <property type="match status" value="1"/>
</dbReference>
<dbReference type="PANTHER" id="PTHR12526:SF637">
    <property type="entry name" value="GLYCOSYLTRANSFERASE EPSF-RELATED"/>
    <property type="match status" value="1"/>
</dbReference>
<proteinExistence type="predicted"/>
<sequence>MKIVHIVHNFHGFSGASLQAKNLAKAIGKYDESTEQFFVTRLKNGPVKLVDKFIDDFLVVEIPLNISRLWTFFRFCLKFKPDIAHFHGADFGLLVICKILNIKVYWKSTLLGSDDFDSLIGRSTKGIIKEKLLNCIDVNNTLTKQIYDINSHYLPPSKLVTIPNGVEMESFDKIGRNERVAVIISAIIPRKKILEGIEFFKQNLAPKGYMLLIFGPYDSGLDGYSKEYVKQCLSLADSNIIFRGSVNHSEIKNALSKAGFLIHLSEKEGMPNVVLEAMGRGVYPIVSEMNGLAYEIIINEKCGYIISGSEKFSIDNYMDLNKVGMSIIAENYEFKVVATKTCQIYELLYGDK</sequence>
<dbReference type="GO" id="GO:1901135">
    <property type="term" value="P:carbohydrate derivative metabolic process"/>
    <property type="evidence" value="ECO:0007669"/>
    <property type="project" value="UniProtKB-ARBA"/>
</dbReference>
<feature type="domain" description="Glycosyl transferase family 1" evidence="1">
    <location>
        <begin position="176"/>
        <end position="309"/>
    </location>
</feature>
<dbReference type="SUPFAM" id="SSF53756">
    <property type="entry name" value="UDP-Glycosyltransferase/glycogen phosphorylase"/>
    <property type="match status" value="1"/>
</dbReference>
<keyword evidence="2" id="KW-0808">Transferase</keyword>
<dbReference type="Pfam" id="PF00534">
    <property type="entry name" value="Glycos_transf_1"/>
    <property type="match status" value="1"/>
</dbReference>
<organism evidence="2">
    <name type="scientific">Enterobacter cloacae</name>
    <dbReference type="NCBI Taxonomy" id="550"/>
    <lineage>
        <taxon>Bacteria</taxon>
        <taxon>Pseudomonadati</taxon>
        <taxon>Pseudomonadota</taxon>
        <taxon>Gammaproteobacteria</taxon>
        <taxon>Enterobacterales</taxon>
        <taxon>Enterobacteriaceae</taxon>
        <taxon>Enterobacter</taxon>
        <taxon>Enterobacter cloacae complex</taxon>
    </lineage>
</organism>
<accession>A0A6B9XUT7</accession>
<evidence type="ECO:0000259" key="1">
    <source>
        <dbReference type="Pfam" id="PF00534"/>
    </source>
</evidence>
<evidence type="ECO:0000313" key="2">
    <source>
        <dbReference type="EMBL" id="QHR93391.1"/>
    </source>
</evidence>
<reference evidence="2" key="1">
    <citation type="submission" date="2019-03" db="EMBL/GenBank/DDBJ databases">
        <title>Genetic characterization of the O-antigen and development of a molecular serotyping scheme for Enterobacter cloacae.</title>
        <authorList>
            <person name="Li Y."/>
            <person name="Huang J."/>
            <person name="Wang X."/>
            <person name="Xu C."/>
            <person name="Han T."/>
            <person name="Guo X."/>
        </authorList>
    </citation>
    <scope>NUCLEOTIDE SEQUENCE</scope>
    <source>
        <strain evidence="2">NCTC 11932</strain>
    </source>
</reference>
<dbReference type="EMBL" id="MK595739">
    <property type="protein sequence ID" value="QHR93391.1"/>
    <property type="molecule type" value="Genomic_DNA"/>
</dbReference>
<protein>
    <submittedName>
        <fullName evidence="2">Glycosyl transferases group 1</fullName>
    </submittedName>
</protein>
<dbReference type="InterPro" id="IPR001296">
    <property type="entry name" value="Glyco_trans_1"/>
</dbReference>
<name>A0A6B9XUT7_ENTCL</name>
<dbReference type="Gene3D" id="3.40.50.2000">
    <property type="entry name" value="Glycogen Phosphorylase B"/>
    <property type="match status" value="2"/>
</dbReference>